<keyword evidence="1" id="KW-1133">Transmembrane helix</keyword>
<reference evidence="2 3" key="1">
    <citation type="submission" date="2018-04" db="EMBL/GenBank/DDBJ databases">
        <title>Camelliibacillus theae gen. nov., sp. nov., isolated from Pu'er tea.</title>
        <authorList>
            <person name="Niu L."/>
        </authorList>
    </citation>
    <scope>NUCLEOTIDE SEQUENCE [LARGE SCALE GENOMIC DNA]</scope>
    <source>
        <strain evidence="2 3">T8</strain>
    </source>
</reference>
<comment type="caution">
    <text evidence="2">The sequence shown here is derived from an EMBL/GenBank/DDBJ whole genome shotgun (WGS) entry which is preliminary data.</text>
</comment>
<dbReference type="RefSeq" id="WP_116554244.1">
    <property type="nucleotide sequence ID" value="NZ_QCZG01000011.1"/>
</dbReference>
<proteinExistence type="predicted"/>
<dbReference type="OrthoDB" id="2440830at2"/>
<sequence>MLSLIGILAVTAAIIAIDVPPLLKKKQKKELWAFFILLGFGVTLGILMSFEVNIPNPLEFIHWIFKPIISWIHNLLH</sequence>
<keyword evidence="1" id="KW-0472">Membrane</keyword>
<evidence type="ECO:0000313" key="3">
    <source>
        <dbReference type="Proteomes" id="UP000245998"/>
    </source>
</evidence>
<dbReference type="Proteomes" id="UP000245998">
    <property type="component" value="Unassembled WGS sequence"/>
</dbReference>
<protein>
    <submittedName>
        <fullName evidence="2">Uncharacterized protein</fullName>
    </submittedName>
</protein>
<organism evidence="2 3">
    <name type="scientific">Pueribacillus theae</name>
    <dbReference type="NCBI Taxonomy" id="2171751"/>
    <lineage>
        <taxon>Bacteria</taxon>
        <taxon>Bacillati</taxon>
        <taxon>Bacillota</taxon>
        <taxon>Bacilli</taxon>
        <taxon>Bacillales</taxon>
        <taxon>Bacillaceae</taxon>
        <taxon>Pueribacillus</taxon>
    </lineage>
</organism>
<evidence type="ECO:0000313" key="2">
    <source>
        <dbReference type="EMBL" id="PWA12238.1"/>
    </source>
</evidence>
<keyword evidence="3" id="KW-1185">Reference proteome</keyword>
<keyword evidence="1" id="KW-0812">Transmembrane</keyword>
<dbReference type="EMBL" id="QCZG01000011">
    <property type="protein sequence ID" value="PWA12238.1"/>
    <property type="molecule type" value="Genomic_DNA"/>
</dbReference>
<accession>A0A2U1K5P2</accession>
<gene>
    <name evidence="2" type="ORF">DCC39_07345</name>
</gene>
<name>A0A2U1K5P2_9BACI</name>
<dbReference type="AlphaFoldDB" id="A0A2U1K5P2"/>
<evidence type="ECO:0000256" key="1">
    <source>
        <dbReference type="SAM" id="Phobius"/>
    </source>
</evidence>
<feature type="transmembrane region" description="Helical" evidence="1">
    <location>
        <begin position="32"/>
        <end position="50"/>
    </location>
</feature>